<name>A0A3S6QRT2_9LACO</name>
<protein>
    <submittedName>
        <fullName evidence="4">CAAX protease</fullName>
    </submittedName>
</protein>
<feature type="transmembrane region" description="Helical" evidence="2">
    <location>
        <begin position="53"/>
        <end position="72"/>
    </location>
</feature>
<dbReference type="GO" id="GO:0004175">
    <property type="term" value="F:endopeptidase activity"/>
    <property type="evidence" value="ECO:0007669"/>
    <property type="project" value="UniProtKB-ARBA"/>
</dbReference>
<feature type="transmembrane region" description="Helical" evidence="2">
    <location>
        <begin position="237"/>
        <end position="258"/>
    </location>
</feature>
<organism evidence="4 5">
    <name type="scientific">Liquorilactobacillus hordei</name>
    <dbReference type="NCBI Taxonomy" id="468911"/>
    <lineage>
        <taxon>Bacteria</taxon>
        <taxon>Bacillati</taxon>
        <taxon>Bacillota</taxon>
        <taxon>Bacilli</taxon>
        <taxon>Lactobacillales</taxon>
        <taxon>Lactobacillaceae</taxon>
        <taxon>Liquorilactobacillus</taxon>
    </lineage>
</organism>
<keyword evidence="4" id="KW-0378">Hydrolase</keyword>
<feature type="transmembrane region" description="Helical" evidence="2">
    <location>
        <begin position="12"/>
        <end position="33"/>
    </location>
</feature>
<dbReference type="EMBL" id="CP018176">
    <property type="protein sequence ID" value="AUJ30806.1"/>
    <property type="molecule type" value="Genomic_DNA"/>
</dbReference>
<dbReference type="InterPro" id="IPR003675">
    <property type="entry name" value="Rce1/LyrA-like_dom"/>
</dbReference>
<evidence type="ECO:0000256" key="1">
    <source>
        <dbReference type="ARBA" id="ARBA00009067"/>
    </source>
</evidence>
<keyword evidence="2" id="KW-0472">Membrane</keyword>
<gene>
    <name evidence="4" type="ORF">BSQ49_00215</name>
</gene>
<evidence type="ECO:0000256" key="2">
    <source>
        <dbReference type="SAM" id="Phobius"/>
    </source>
</evidence>
<evidence type="ECO:0000313" key="4">
    <source>
        <dbReference type="EMBL" id="AUJ30806.1"/>
    </source>
</evidence>
<evidence type="ECO:0000259" key="3">
    <source>
        <dbReference type="Pfam" id="PF02517"/>
    </source>
</evidence>
<dbReference type="GO" id="GO:0080120">
    <property type="term" value="P:CAAX-box protein maturation"/>
    <property type="evidence" value="ECO:0007669"/>
    <property type="project" value="UniProtKB-ARBA"/>
</dbReference>
<dbReference type="AlphaFoldDB" id="A0A3S6QRT2"/>
<keyword evidence="4" id="KW-0645">Protease</keyword>
<feature type="transmembrane region" description="Helical" evidence="2">
    <location>
        <begin position="279"/>
        <end position="298"/>
    </location>
</feature>
<dbReference type="Pfam" id="PF02517">
    <property type="entry name" value="Rce1-like"/>
    <property type="match status" value="1"/>
</dbReference>
<dbReference type="PANTHER" id="PTHR43592:SF15">
    <property type="entry name" value="CAAX AMINO TERMINAL PROTEASE FAMILY PROTEIN"/>
    <property type="match status" value="1"/>
</dbReference>
<dbReference type="KEGG" id="lhw:BSQ49_00215"/>
<comment type="similarity">
    <text evidence="1">Belongs to the UPF0177 family.</text>
</comment>
<evidence type="ECO:0000313" key="5">
    <source>
        <dbReference type="Proteomes" id="UP000314960"/>
    </source>
</evidence>
<dbReference type="GO" id="GO:0006508">
    <property type="term" value="P:proteolysis"/>
    <property type="evidence" value="ECO:0007669"/>
    <property type="project" value="UniProtKB-KW"/>
</dbReference>
<feature type="transmembrane region" description="Helical" evidence="2">
    <location>
        <begin position="188"/>
        <end position="207"/>
    </location>
</feature>
<accession>A0A3S6QRT2</accession>
<dbReference type="PANTHER" id="PTHR43592">
    <property type="entry name" value="CAAX AMINO TERMINAL PROTEASE"/>
    <property type="match status" value="1"/>
</dbReference>
<keyword evidence="2" id="KW-0812">Transmembrane</keyword>
<proteinExistence type="inferred from homology"/>
<keyword evidence="2" id="KW-1133">Transmembrane helix</keyword>
<feature type="transmembrane region" description="Helical" evidence="2">
    <location>
        <begin position="84"/>
        <end position="106"/>
    </location>
</feature>
<feature type="transmembrane region" description="Helical" evidence="2">
    <location>
        <begin position="164"/>
        <end position="182"/>
    </location>
</feature>
<feature type="domain" description="CAAX prenyl protease 2/Lysostaphin resistance protein A-like" evidence="3">
    <location>
        <begin position="133"/>
        <end position="219"/>
    </location>
</feature>
<dbReference type="Proteomes" id="UP000314960">
    <property type="component" value="Chromosome"/>
</dbReference>
<reference evidence="4 5" key="1">
    <citation type="submission" date="2016-11" db="EMBL/GenBank/DDBJ databases">
        <title>Interaction between Lactobacillus species and yeast in water kefir.</title>
        <authorList>
            <person name="Behr J."/>
            <person name="Xu D."/>
            <person name="Vogel R.F."/>
        </authorList>
    </citation>
    <scope>NUCLEOTIDE SEQUENCE [LARGE SCALE GENOMIC DNA]</scope>
    <source>
        <strain evidence="4 5">TMW 1.1822</strain>
    </source>
</reference>
<sequence length="303" mass="34539">MLKKDVSRTIAITAVYFLIFQLSAFISALFLLAMETKSEVANNNFLNNSGLPYMAAMVLGLFVIFVGMTPRIRKRVFVGSTKKMTLSIFFSLVAVIMTSQIFFSIYSSIFEFLVNLIGYSSTEQLEEATSTSKTISMMLYTGFLGPITEEIVFRGFLLRSLEKYGQGFAIIISAYMFGLYHSNFTQSGFAFVVGLLLGYVTLTYGIRWSILLHVFNNFVLGDFLAYILQHFDNKQANLINSSLIWIGGVIGIVILWFFRKKIRDWYRENKPLKNQLKLAFTRKIVILITIIIFIISCIELDKL</sequence>